<keyword evidence="1" id="KW-0732">Signal</keyword>
<feature type="signal peptide" evidence="1">
    <location>
        <begin position="1"/>
        <end position="24"/>
    </location>
</feature>
<protein>
    <submittedName>
        <fullName evidence="2">Uncharacterized protein</fullName>
    </submittedName>
</protein>
<feature type="chain" id="PRO_5045955915" evidence="1">
    <location>
        <begin position="25"/>
        <end position="175"/>
    </location>
</feature>
<dbReference type="EMBL" id="JALPQF010000015">
    <property type="protein sequence ID" value="MCK8481824.1"/>
    <property type="molecule type" value="Genomic_DNA"/>
</dbReference>
<comment type="caution">
    <text evidence="2">The sequence shown here is derived from an EMBL/GenBank/DDBJ whole genome shotgun (WGS) entry which is preliminary data.</text>
</comment>
<dbReference type="RefSeq" id="WP_248413635.1">
    <property type="nucleotide sequence ID" value="NZ_JALPQF010000015.1"/>
</dbReference>
<organism evidence="2 3">
    <name type="scientific">Psychroserpens algicola</name>
    <dbReference type="NCBI Taxonomy" id="1719034"/>
    <lineage>
        <taxon>Bacteria</taxon>
        <taxon>Pseudomonadati</taxon>
        <taxon>Bacteroidota</taxon>
        <taxon>Flavobacteriia</taxon>
        <taxon>Flavobacteriales</taxon>
        <taxon>Flavobacteriaceae</taxon>
        <taxon>Psychroserpens</taxon>
    </lineage>
</organism>
<dbReference type="Proteomes" id="UP001203687">
    <property type="component" value="Unassembled WGS sequence"/>
</dbReference>
<evidence type="ECO:0000313" key="3">
    <source>
        <dbReference type="Proteomes" id="UP001203687"/>
    </source>
</evidence>
<keyword evidence="3" id="KW-1185">Reference proteome</keyword>
<proteinExistence type="predicted"/>
<sequence length="175" mass="19708">MKSLKKVTFAMAFVAIISTTFQCASPKVAATQFEIQTPFNIKTVSFQEWYAGIKVGTTGLNVYLPVTNISQNVTIDSIYFRNLKGKLERKDSRYVAVLQNTTKGYTFKKSERPDDYPFTLKDYECVISYIENGVVKYHKITQLNEVAGTYYENGPPSIYLKAASSGMATLDDDED</sequence>
<evidence type="ECO:0000256" key="1">
    <source>
        <dbReference type="SAM" id="SignalP"/>
    </source>
</evidence>
<reference evidence="2" key="1">
    <citation type="submission" date="2022-04" db="EMBL/GenBank/DDBJ databases">
        <authorList>
            <person name="Ren T."/>
        </authorList>
    </citation>
    <scope>NUCLEOTIDE SEQUENCE</scope>
    <source>
        <strain evidence="2">F63249</strain>
    </source>
</reference>
<accession>A0ABT0HCR5</accession>
<gene>
    <name evidence="2" type="ORF">MUY34_14420</name>
</gene>
<evidence type="ECO:0000313" key="2">
    <source>
        <dbReference type="EMBL" id="MCK8481824.1"/>
    </source>
</evidence>
<name>A0ABT0HCR5_9FLAO</name>